<keyword evidence="3" id="KW-1185">Reference proteome</keyword>
<feature type="chain" id="PRO_5002481905" evidence="1">
    <location>
        <begin position="21"/>
        <end position="189"/>
    </location>
</feature>
<keyword evidence="1" id="KW-0732">Signal</keyword>
<sequence>MLSLLHLPLILAAAASAASASASTTVYDKWTVSFYKDEFCKTSEIQVYIDNTTLSCQNIDSPVTIYGAQTQFNPKQLCPVLYEEPNCAGAKHHPYYNDETQNMCEETTKGFRSWEVTTDCPKTGEKVYEGRRLATEGSHWKTGLNWYRYQNETRFLIISIGKSSGDRYARRRVKNKGNGMLKRGKGIKE</sequence>
<protein>
    <submittedName>
        <fullName evidence="2">Uncharacterized protein</fullName>
    </submittedName>
</protein>
<comment type="caution">
    <text evidence="2">The sequence shown here is derived from an EMBL/GenBank/DDBJ whole genome shotgun (WGS) entry which is preliminary data.</text>
</comment>
<dbReference type="GeneID" id="25318821"/>
<organism evidence="2 3">
    <name type="scientific">Rasamsonia emersonii (strain ATCC 16479 / CBS 393.64 / IMI 116815)</name>
    <dbReference type="NCBI Taxonomy" id="1408163"/>
    <lineage>
        <taxon>Eukaryota</taxon>
        <taxon>Fungi</taxon>
        <taxon>Dikarya</taxon>
        <taxon>Ascomycota</taxon>
        <taxon>Pezizomycotina</taxon>
        <taxon>Eurotiomycetes</taxon>
        <taxon>Eurotiomycetidae</taxon>
        <taxon>Eurotiales</taxon>
        <taxon>Trichocomaceae</taxon>
        <taxon>Rasamsonia</taxon>
    </lineage>
</organism>
<evidence type="ECO:0000313" key="3">
    <source>
        <dbReference type="Proteomes" id="UP000053958"/>
    </source>
</evidence>
<evidence type="ECO:0000313" key="2">
    <source>
        <dbReference type="EMBL" id="KKA19512.1"/>
    </source>
</evidence>
<feature type="signal peptide" evidence="1">
    <location>
        <begin position="1"/>
        <end position="20"/>
    </location>
</feature>
<dbReference type="RefSeq" id="XP_013326124.1">
    <property type="nucleotide sequence ID" value="XM_013470670.1"/>
</dbReference>
<reference evidence="2 3" key="1">
    <citation type="submission" date="2015-04" db="EMBL/GenBank/DDBJ databases">
        <authorList>
            <person name="Heijne W.H."/>
            <person name="Fedorova N.D."/>
            <person name="Nierman W.C."/>
            <person name="Vollebregt A.W."/>
            <person name="Zhao Z."/>
            <person name="Wu L."/>
            <person name="Kumar M."/>
            <person name="Stam H."/>
            <person name="van den Berg M.A."/>
            <person name="Pel H.J."/>
        </authorList>
    </citation>
    <scope>NUCLEOTIDE SEQUENCE [LARGE SCALE GENOMIC DNA]</scope>
    <source>
        <strain evidence="2 3">CBS 393.64</strain>
    </source>
</reference>
<accession>A0A0F4YMK1</accession>
<gene>
    <name evidence="2" type="ORF">T310_6519</name>
</gene>
<evidence type="ECO:0000256" key="1">
    <source>
        <dbReference type="SAM" id="SignalP"/>
    </source>
</evidence>
<dbReference type="OrthoDB" id="4365202at2759"/>
<dbReference type="EMBL" id="LASV01000342">
    <property type="protein sequence ID" value="KKA19512.1"/>
    <property type="molecule type" value="Genomic_DNA"/>
</dbReference>
<dbReference type="Proteomes" id="UP000053958">
    <property type="component" value="Unassembled WGS sequence"/>
</dbReference>
<name>A0A0F4YMK1_RASE3</name>
<proteinExistence type="predicted"/>
<dbReference type="AlphaFoldDB" id="A0A0F4YMK1"/>